<dbReference type="AlphaFoldDB" id="A0A0F8X6F1"/>
<gene>
    <name evidence="1" type="ORF">LCGC14_2981400</name>
</gene>
<accession>A0A0F8X6F1</accession>
<reference evidence="1" key="1">
    <citation type="journal article" date="2015" name="Nature">
        <title>Complex archaea that bridge the gap between prokaryotes and eukaryotes.</title>
        <authorList>
            <person name="Spang A."/>
            <person name="Saw J.H."/>
            <person name="Jorgensen S.L."/>
            <person name="Zaremba-Niedzwiedzka K."/>
            <person name="Martijn J."/>
            <person name="Lind A.E."/>
            <person name="van Eijk R."/>
            <person name="Schleper C."/>
            <person name="Guy L."/>
            <person name="Ettema T.J."/>
        </authorList>
    </citation>
    <scope>NUCLEOTIDE SEQUENCE</scope>
</reference>
<sequence length="85" mass="9551">MNKYHNIERIDFEGNIIILEVDGKIYKFELGKCSSKLLNASEEQRTNYEISPSGYGIDRLMIDEDLSIDGLLGVKHTISSGKKAS</sequence>
<evidence type="ECO:0000313" key="1">
    <source>
        <dbReference type="EMBL" id="KKK64717.1"/>
    </source>
</evidence>
<dbReference type="Gene3D" id="3.30.2020.40">
    <property type="entry name" value="Uncharacterised protein PF10387, DUF2442"/>
    <property type="match status" value="1"/>
</dbReference>
<protein>
    <submittedName>
        <fullName evidence="1">Uncharacterized protein</fullName>
    </submittedName>
</protein>
<organism evidence="1">
    <name type="scientific">marine sediment metagenome</name>
    <dbReference type="NCBI Taxonomy" id="412755"/>
    <lineage>
        <taxon>unclassified sequences</taxon>
        <taxon>metagenomes</taxon>
        <taxon>ecological metagenomes</taxon>
    </lineage>
</organism>
<proteinExistence type="predicted"/>
<comment type="caution">
    <text evidence="1">The sequence shown here is derived from an EMBL/GenBank/DDBJ whole genome shotgun (WGS) entry which is preliminary data.</text>
</comment>
<dbReference type="Pfam" id="PF10387">
    <property type="entry name" value="DUF2442"/>
    <property type="match status" value="1"/>
</dbReference>
<dbReference type="InterPro" id="IPR018841">
    <property type="entry name" value="DUF2442"/>
</dbReference>
<dbReference type="EMBL" id="LAZR01060897">
    <property type="protein sequence ID" value="KKK64717.1"/>
    <property type="molecule type" value="Genomic_DNA"/>
</dbReference>
<name>A0A0F8X6F1_9ZZZZ</name>